<keyword evidence="3" id="KW-1185">Reference proteome</keyword>
<name>A0A6I6JR08_9BACT</name>
<dbReference type="KEGG" id="mcos:GM418_17410"/>
<gene>
    <name evidence="2" type="ORF">GM418_17410</name>
</gene>
<reference evidence="2 3" key="1">
    <citation type="submission" date="2019-11" db="EMBL/GenBank/DDBJ databases">
        <authorList>
            <person name="Zheng R.K."/>
            <person name="Sun C.M."/>
        </authorList>
    </citation>
    <scope>NUCLEOTIDE SEQUENCE [LARGE SCALE GENOMIC DNA]</scope>
    <source>
        <strain evidence="2 3">WC007</strain>
    </source>
</reference>
<dbReference type="AlphaFoldDB" id="A0A6I6JR08"/>
<dbReference type="NCBIfam" id="NF038123">
    <property type="entry name" value="NF038123_dom"/>
    <property type="match status" value="2"/>
</dbReference>
<feature type="chain" id="PRO_5026227417" description="Spondin domain-containing protein" evidence="1">
    <location>
        <begin position="23"/>
        <end position="429"/>
    </location>
</feature>
<dbReference type="InterPro" id="IPR009465">
    <property type="entry name" value="Spondin_N"/>
</dbReference>
<dbReference type="Gene3D" id="2.60.40.2130">
    <property type="entry name" value="F-spondin domain"/>
    <property type="match status" value="2"/>
</dbReference>
<dbReference type="Proteomes" id="UP000428260">
    <property type="component" value="Chromosome"/>
</dbReference>
<sequence length="429" mass="46233">MKVLRLLMSLALFALVFTQCKKDDFTAGISDPVLKGAKPTGTYTVTVENVSTPYDYFESGVQAIPEGKDSPGPALPGDSYKFSFYAGAQHKLSIATMYGWSNDGFFAFGDMGISLYDEDTPVTGDVTSMLMLWDAGTEENQEPGMDNPHDGANVTDGMIQLMSAVGDGFDYGTVETNLKVTLDYEGNSLFTVTVENLESSKTPVSPIVWVVHFADQNPIFTQREMDYGQGLEDVAETGNPGALSSYLDMHSGYVSPIAPVLWVLHDKKDMPVFTAGAPDYGRGLEILAETGNPGPLYESLTAEGFETGVQATPFGSSENGPIFPGEKYMFSIEGEVGQTLSIATMLGASNDVFFSTGDKGIKLSNGVSEKDITHLVELYDAGTEVNEYPGAKGPEDSEEASIVQLLENVDDGFWWPTAAQVIKVTIKKN</sequence>
<evidence type="ECO:0008006" key="4">
    <source>
        <dbReference type="Google" id="ProtNLM"/>
    </source>
</evidence>
<keyword evidence="1" id="KW-0732">Signal</keyword>
<accession>A0A6I6JR08</accession>
<protein>
    <recommendedName>
        <fullName evidence="4">Spondin domain-containing protein</fullName>
    </recommendedName>
</protein>
<evidence type="ECO:0000313" key="2">
    <source>
        <dbReference type="EMBL" id="QGY45386.1"/>
    </source>
</evidence>
<dbReference type="RefSeq" id="WP_158868530.1">
    <property type="nucleotide sequence ID" value="NZ_CP046401.1"/>
</dbReference>
<evidence type="ECO:0000313" key="3">
    <source>
        <dbReference type="Proteomes" id="UP000428260"/>
    </source>
</evidence>
<feature type="signal peptide" evidence="1">
    <location>
        <begin position="1"/>
        <end position="22"/>
    </location>
</feature>
<organism evidence="2 3">
    <name type="scientific">Maribellus comscasis</name>
    <dbReference type="NCBI Taxonomy" id="2681766"/>
    <lineage>
        <taxon>Bacteria</taxon>
        <taxon>Pseudomonadati</taxon>
        <taxon>Bacteroidota</taxon>
        <taxon>Bacteroidia</taxon>
        <taxon>Marinilabiliales</taxon>
        <taxon>Prolixibacteraceae</taxon>
        <taxon>Maribellus</taxon>
    </lineage>
</organism>
<dbReference type="InterPro" id="IPR038678">
    <property type="entry name" value="Spondin_N_sf"/>
</dbReference>
<evidence type="ECO:0000256" key="1">
    <source>
        <dbReference type="SAM" id="SignalP"/>
    </source>
</evidence>
<dbReference type="EMBL" id="CP046401">
    <property type="protein sequence ID" value="QGY45386.1"/>
    <property type="molecule type" value="Genomic_DNA"/>
</dbReference>
<proteinExistence type="predicted"/>